<dbReference type="InterPro" id="IPR000160">
    <property type="entry name" value="GGDEF_dom"/>
</dbReference>
<dbReference type="InterPro" id="IPR001610">
    <property type="entry name" value="PAC"/>
</dbReference>
<feature type="domain" description="GGDEF" evidence="4">
    <location>
        <begin position="326"/>
        <end position="460"/>
    </location>
</feature>
<dbReference type="SMART" id="SM00086">
    <property type="entry name" value="PAC"/>
    <property type="match status" value="1"/>
</dbReference>
<accession>A0A1Q8CX10</accession>
<dbReference type="Proteomes" id="UP000185596">
    <property type="component" value="Unassembled WGS sequence"/>
</dbReference>
<dbReference type="PROSITE" id="PS50883">
    <property type="entry name" value="EAL"/>
    <property type="match status" value="1"/>
</dbReference>
<dbReference type="Gene3D" id="3.20.20.450">
    <property type="entry name" value="EAL domain"/>
    <property type="match status" value="1"/>
</dbReference>
<dbReference type="EMBL" id="MSIE01000004">
    <property type="protein sequence ID" value="OLF18904.1"/>
    <property type="molecule type" value="Genomic_DNA"/>
</dbReference>
<dbReference type="STRING" id="1912961.BU204_03315"/>
<evidence type="ECO:0000313" key="5">
    <source>
        <dbReference type="EMBL" id="OLF18904.1"/>
    </source>
</evidence>
<comment type="caution">
    <text evidence="5">The sequence shown here is derived from an EMBL/GenBank/DDBJ whole genome shotgun (WGS) entry which is preliminary data.</text>
</comment>
<evidence type="ECO:0000259" key="3">
    <source>
        <dbReference type="PROSITE" id="PS50883"/>
    </source>
</evidence>
<name>A0A1Q8CX10_9PSEU</name>
<protein>
    <recommendedName>
        <fullName evidence="7">GGDEF domain-containing protein</fullName>
    </recommendedName>
</protein>
<dbReference type="InterPro" id="IPR035965">
    <property type="entry name" value="PAS-like_dom_sf"/>
</dbReference>
<dbReference type="NCBIfam" id="TIGR00229">
    <property type="entry name" value="sensory_box"/>
    <property type="match status" value="1"/>
</dbReference>
<reference evidence="5 6" key="1">
    <citation type="submission" date="2016-12" db="EMBL/GenBank/DDBJ databases">
        <title>The draft genome sequence of Actinophytocola sp. 11-183.</title>
        <authorList>
            <person name="Wang W."/>
            <person name="Yuan L."/>
        </authorList>
    </citation>
    <scope>NUCLEOTIDE SEQUENCE [LARGE SCALE GENOMIC DNA]</scope>
    <source>
        <strain evidence="5 6">11-183</strain>
    </source>
</reference>
<evidence type="ECO:0008006" key="7">
    <source>
        <dbReference type="Google" id="ProtNLM"/>
    </source>
</evidence>
<feature type="domain" description="PAC" evidence="2">
    <location>
        <begin position="242"/>
        <end position="295"/>
    </location>
</feature>
<evidence type="ECO:0000313" key="6">
    <source>
        <dbReference type="Proteomes" id="UP000185596"/>
    </source>
</evidence>
<dbReference type="InterPro" id="IPR043128">
    <property type="entry name" value="Rev_trsase/Diguanyl_cyclase"/>
</dbReference>
<dbReference type="OrthoDB" id="23692at2"/>
<dbReference type="SMART" id="SM00267">
    <property type="entry name" value="GGDEF"/>
    <property type="match status" value="1"/>
</dbReference>
<dbReference type="InterPro" id="IPR001633">
    <property type="entry name" value="EAL_dom"/>
</dbReference>
<sequence length="736" mass="78939">MDTYPVHATPPPASSREDLARAWTGAATSSAYIPRAADELEAVLLALVDELLAALHEETGGGLVSVGEQVGSRLVDEGFIDPESLRATIDVLTAGLLGDLGDTPDAELARRTAALLGAMSAGYADGLRSYTLTQQERLKQALFNAMVRAEHSLRATENRFREVFTSSAVGIAITDLNGMCVESNPALSQILGRPHNHLAGRILTDYFLTEDPMPMAGLAGPRPVPGDLSATYRRVLDGEVERVHEQRRLRNADGDTVWVFVAISLLHDGAGDPAYFVTMVQDVSELQLLSDRLGHQLLHDALTGLPNRKHFESKLETTLGQAAPNASITLCFVNLDGFAMVNNSLGHEFGDRLLRTVGRRLEAAVSDERAMVARLGGDEFAVLVEDLPVTPDVNGIIERITAELAEPEYLGDRSAGLGASVGAVRCRAGEMSAEELFRAADTALRRAKSTGRRQWATFHGREDGLARERDALAAELPAGWENGQLTVAYEPVVRLATGNGGHRTVAARPVLRWRRGEESFGHRFCTELAERTGLSLQLGPWVLREACQLLPALREVFADEPEPLVRLQLSRAQSGDADLVRAVNEALRDTGSPPGLLELALDTGALLDEYGDARDNLDVLNDIGVATGLCGFQGGPRELDLMAASSVRSVTLAQHGLGCAAHETASGVLREETERLVRTIAAGGRECSVLDLRTEAEARWWASAGAVTTQGGVFGLPVSPSELASLPDPTRRPANG</sequence>
<dbReference type="InterPro" id="IPR029787">
    <property type="entry name" value="Nucleotide_cyclase"/>
</dbReference>
<dbReference type="NCBIfam" id="TIGR00254">
    <property type="entry name" value="GGDEF"/>
    <property type="match status" value="1"/>
</dbReference>
<dbReference type="InterPro" id="IPR013656">
    <property type="entry name" value="PAS_4"/>
</dbReference>
<dbReference type="InterPro" id="IPR000014">
    <property type="entry name" value="PAS"/>
</dbReference>
<dbReference type="SUPFAM" id="SSF55073">
    <property type="entry name" value="Nucleotide cyclase"/>
    <property type="match status" value="1"/>
</dbReference>
<evidence type="ECO:0000259" key="1">
    <source>
        <dbReference type="PROSITE" id="PS50112"/>
    </source>
</evidence>
<dbReference type="PROSITE" id="PS50887">
    <property type="entry name" value="GGDEF"/>
    <property type="match status" value="1"/>
</dbReference>
<dbReference type="PANTHER" id="PTHR44757:SF2">
    <property type="entry name" value="BIOFILM ARCHITECTURE MAINTENANCE PROTEIN MBAA"/>
    <property type="match status" value="1"/>
</dbReference>
<dbReference type="PROSITE" id="PS50113">
    <property type="entry name" value="PAC"/>
    <property type="match status" value="1"/>
</dbReference>
<evidence type="ECO:0000259" key="2">
    <source>
        <dbReference type="PROSITE" id="PS50113"/>
    </source>
</evidence>
<gene>
    <name evidence="5" type="ORF">BU204_03315</name>
</gene>
<dbReference type="Pfam" id="PF08448">
    <property type="entry name" value="PAS_4"/>
    <property type="match status" value="1"/>
</dbReference>
<dbReference type="CDD" id="cd01949">
    <property type="entry name" value="GGDEF"/>
    <property type="match status" value="1"/>
</dbReference>
<dbReference type="Gene3D" id="3.30.70.270">
    <property type="match status" value="1"/>
</dbReference>
<dbReference type="PROSITE" id="PS50112">
    <property type="entry name" value="PAS"/>
    <property type="match status" value="1"/>
</dbReference>
<dbReference type="PANTHER" id="PTHR44757">
    <property type="entry name" value="DIGUANYLATE CYCLASE DGCP"/>
    <property type="match status" value="1"/>
</dbReference>
<dbReference type="SMART" id="SM00052">
    <property type="entry name" value="EAL"/>
    <property type="match status" value="1"/>
</dbReference>
<dbReference type="AlphaFoldDB" id="A0A1Q8CX10"/>
<dbReference type="RefSeq" id="WP_075124028.1">
    <property type="nucleotide sequence ID" value="NZ_MSIE01000004.1"/>
</dbReference>
<dbReference type="Pfam" id="PF00563">
    <property type="entry name" value="EAL"/>
    <property type="match status" value="1"/>
</dbReference>
<keyword evidence="6" id="KW-1185">Reference proteome</keyword>
<feature type="domain" description="EAL" evidence="3">
    <location>
        <begin position="469"/>
        <end position="731"/>
    </location>
</feature>
<feature type="domain" description="PAS" evidence="1">
    <location>
        <begin position="156"/>
        <end position="211"/>
    </location>
</feature>
<dbReference type="InterPro" id="IPR000700">
    <property type="entry name" value="PAS-assoc_C"/>
</dbReference>
<dbReference type="SUPFAM" id="SSF141868">
    <property type="entry name" value="EAL domain-like"/>
    <property type="match status" value="1"/>
</dbReference>
<dbReference type="Gene3D" id="3.30.450.20">
    <property type="entry name" value="PAS domain"/>
    <property type="match status" value="1"/>
</dbReference>
<dbReference type="InterPro" id="IPR035919">
    <property type="entry name" value="EAL_sf"/>
</dbReference>
<dbReference type="SUPFAM" id="SSF55785">
    <property type="entry name" value="PYP-like sensor domain (PAS domain)"/>
    <property type="match status" value="1"/>
</dbReference>
<proteinExistence type="predicted"/>
<dbReference type="CDD" id="cd00130">
    <property type="entry name" value="PAS"/>
    <property type="match status" value="1"/>
</dbReference>
<dbReference type="Pfam" id="PF00990">
    <property type="entry name" value="GGDEF"/>
    <property type="match status" value="1"/>
</dbReference>
<organism evidence="5 6">
    <name type="scientific">Actinophytocola xanthii</name>
    <dbReference type="NCBI Taxonomy" id="1912961"/>
    <lineage>
        <taxon>Bacteria</taxon>
        <taxon>Bacillati</taxon>
        <taxon>Actinomycetota</taxon>
        <taxon>Actinomycetes</taxon>
        <taxon>Pseudonocardiales</taxon>
        <taxon>Pseudonocardiaceae</taxon>
    </lineage>
</organism>
<dbReference type="InterPro" id="IPR052155">
    <property type="entry name" value="Biofilm_reg_signaling"/>
</dbReference>
<dbReference type="SMART" id="SM00091">
    <property type="entry name" value="PAS"/>
    <property type="match status" value="1"/>
</dbReference>
<evidence type="ECO:0000259" key="4">
    <source>
        <dbReference type="PROSITE" id="PS50887"/>
    </source>
</evidence>